<evidence type="ECO:0000256" key="2">
    <source>
        <dbReference type="ARBA" id="ARBA00022723"/>
    </source>
</evidence>
<dbReference type="Pfam" id="PF14226">
    <property type="entry name" value="DIOX_N"/>
    <property type="match status" value="1"/>
</dbReference>
<dbReference type="InterPro" id="IPR044861">
    <property type="entry name" value="IPNS-like_FE2OG_OXY"/>
</dbReference>
<proteinExistence type="inferred from homology"/>
<dbReference type="SUPFAM" id="SSF51197">
    <property type="entry name" value="Clavaminate synthase-like"/>
    <property type="match status" value="1"/>
</dbReference>
<evidence type="ECO:0000313" key="7">
    <source>
        <dbReference type="EMBL" id="SHN83651.1"/>
    </source>
</evidence>
<evidence type="ECO:0000256" key="3">
    <source>
        <dbReference type="ARBA" id="ARBA00023002"/>
    </source>
</evidence>
<keyword evidence="3 5" id="KW-0560">Oxidoreductase</keyword>
<reference evidence="8" key="1">
    <citation type="submission" date="2016-11" db="EMBL/GenBank/DDBJ databases">
        <authorList>
            <person name="Varghese N."/>
            <person name="Submissions S."/>
        </authorList>
    </citation>
    <scope>NUCLEOTIDE SEQUENCE [LARGE SCALE GENOMIC DNA]</scope>
    <source>
        <strain evidence="8">GAS401</strain>
    </source>
</reference>
<dbReference type="Pfam" id="PF03171">
    <property type="entry name" value="2OG-FeII_Oxy"/>
    <property type="match status" value="1"/>
</dbReference>
<sequence length="317" mass="34516">MSAIPVIDIAPLLNGSPQEQRIVADALGRACREVGFFYITGHGIPKDLMTRVFEDSAALFSAPASVRDPVSFSGASGNRGYIRLGGETLDPGKPADVKEAFNIGLELAPDDPELLARAPFRSANQWPDLPGFRDTMLDYFNRVWRLGCDLHHGFALDLGLDRDFFETSLDKPIATLRLLHYPPVEGPLPDGQLGAGEHTDYGNVTLLATDAVGGLMVRDRSGRWLDAPVVPGAFVCNIGDCLMRWSNDVYVSTPHKVVSPPNKDRYSIAFFLDPNPDAMVACLPTCITPDRPAKYAPITGADFLRSRLEPTYASKAS</sequence>
<dbReference type="EMBL" id="LT670849">
    <property type="protein sequence ID" value="SHN83651.1"/>
    <property type="molecule type" value="Genomic_DNA"/>
</dbReference>
<dbReference type="InterPro" id="IPR005123">
    <property type="entry name" value="Oxoglu/Fe-dep_dioxygenase_dom"/>
</dbReference>
<accession>A0A1M7UKT9</accession>
<evidence type="ECO:0000256" key="1">
    <source>
        <dbReference type="ARBA" id="ARBA00008056"/>
    </source>
</evidence>
<dbReference type="PANTHER" id="PTHR10209:SF881">
    <property type="entry name" value="FI07970P-RELATED"/>
    <property type="match status" value="1"/>
</dbReference>
<dbReference type="RefSeq" id="WP_072822795.1">
    <property type="nucleotide sequence ID" value="NZ_LT670849.1"/>
</dbReference>
<organism evidence="7 8">
    <name type="scientific">Bradyrhizobium erythrophlei</name>
    <dbReference type="NCBI Taxonomy" id="1437360"/>
    <lineage>
        <taxon>Bacteria</taxon>
        <taxon>Pseudomonadati</taxon>
        <taxon>Pseudomonadota</taxon>
        <taxon>Alphaproteobacteria</taxon>
        <taxon>Hyphomicrobiales</taxon>
        <taxon>Nitrobacteraceae</taxon>
        <taxon>Bradyrhizobium</taxon>
    </lineage>
</organism>
<dbReference type="GO" id="GO:0046872">
    <property type="term" value="F:metal ion binding"/>
    <property type="evidence" value="ECO:0007669"/>
    <property type="project" value="UniProtKB-KW"/>
</dbReference>
<protein>
    <submittedName>
        <fullName evidence="7">Isopenicillin N synthase</fullName>
    </submittedName>
</protein>
<evidence type="ECO:0000256" key="4">
    <source>
        <dbReference type="ARBA" id="ARBA00023004"/>
    </source>
</evidence>
<keyword evidence="8" id="KW-1185">Reference proteome</keyword>
<feature type="domain" description="Fe2OG dioxygenase" evidence="6">
    <location>
        <begin position="172"/>
        <end position="274"/>
    </location>
</feature>
<dbReference type="InterPro" id="IPR026992">
    <property type="entry name" value="DIOX_N"/>
</dbReference>
<evidence type="ECO:0000259" key="6">
    <source>
        <dbReference type="PROSITE" id="PS51471"/>
    </source>
</evidence>
<dbReference type="AlphaFoldDB" id="A0A1M7UKT9"/>
<dbReference type="Gene3D" id="2.60.120.330">
    <property type="entry name" value="B-lactam Antibiotic, Isopenicillin N Synthase, Chain"/>
    <property type="match status" value="1"/>
</dbReference>
<dbReference type="InterPro" id="IPR027443">
    <property type="entry name" value="IPNS-like_sf"/>
</dbReference>
<name>A0A1M7UKT9_9BRAD</name>
<comment type="similarity">
    <text evidence="1 5">Belongs to the iron/ascorbate-dependent oxidoreductase family.</text>
</comment>
<dbReference type="PRINTS" id="PR00682">
    <property type="entry name" value="IPNSYNTHASE"/>
</dbReference>
<dbReference type="GO" id="GO:0016491">
    <property type="term" value="F:oxidoreductase activity"/>
    <property type="evidence" value="ECO:0007669"/>
    <property type="project" value="UniProtKB-KW"/>
</dbReference>
<dbReference type="PANTHER" id="PTHR10209">
    <property type="entry name" value="OXIDOREDUCTASE, 2OG-FE II OXYGENASE FAMILY PROTEIN"/>
    <property type="match status" value="1"/>
</dbReference>
<gene>
    <name evidence="7" type="ORF">SAMN05444170_5580</name>
</gene>
<dbReference type="OrthoDB" id="21825at2"/>
<dbReference type="Proteomes" id="UP000184096">
    <property type="component" value="Chromosome I"/>
</dbReference>
<evidence type="ECO:0000313" key="8">
    <source>
        <dbReference type="Proteomes" id="UP000184096"/>
    </source>
</evidence>
<keyword evidence="4 5" id="KW-0408">Iron</keyword>
<dbReference type="PROSITE" id="PS51471">
    <property type="entry name" value="FE2OG_OXY"/>
    <property type="match status" value="1"/>
</dbReference>
<evidence type="ECO:0000256" key="5">
    <source>
        <dbReference type="RuleBase" id="RU003682"/>
    </source>
</evidence>
<keyword evidence="2 5" id="KW-0479">Metal-binding</keyword>